<feature type="transmembrane region" description="Helical" evidence="1">
    <location>
        <begin position="170"/>
        <end position="188"/>
    </location>
</feature>
<organism evidence="2">
    <name type="scientific">bioreactor metagenome</name>
    <dbReference type="NCBI Taxonomy" id="1076179"/>
    <lineage>
        <taxon>unclassified sequences</taxon>
        <taxon>metagenomes</taxon>
        <taxon>ecological metagenomes</taxon>
    </lineage>
</organism>
<evidence type="ECO:0008006" key="3">
    <source>
        <dbReference type="Google" id="ProtNLM"/>
    </source>
</evidence>
<dbReference type="EMBL" id="VSSQ01002547">
    <property type="protein sequence ID" value="MPM16075.1"/>
    <property type="molecule type" value="Genomic_DNA"/>
</dbReference>
<name>A0A644XIR3_9ZZZZ</name>
<sequence>MENLHKLKRWGAIAAIAVVAIIPVQIAIFAIWPPPADVRGFFELFEQSPLLGLLSLDLLYLLNNALMISVYLGLAACLYKANQSAIITALAVGLVGLATYYASSVAFEMMSLAKSFNGSSNPLLRQQLLAAGEGMLATYKGTAFDVYYILNAITLFIFSWVMLKERERTFTRTTALWGLASAALMIIPSTAGTIGLIFSLLSLVPWVVFSILIAGRMRKSQ</sequence>
<evidence type="ECO:0000313" key="2">
    <source>
        <dbReference type="EMBL" id="MPM16075.1"/>
    </source>
</evidence>
<comment type="caution">
    <text evidence="2">The sequence shown here is derived from an EMBL/GenBank/DDBJ whole genome shotgun (WGS) entry which is preliminary data.</text>
</comment>
<keyword evidence="1" id="KW-1133">Transmembrane helix</keyword>
<feature type="transmembrane region" description="Helical" evidence="1">
    <location>
        <begin position="12"/>
        <end position="32"/>
    </location>
</feature>
<evidence type="ECO:0000256" key="1">
    <source>
        <dbReference type="SAM" id="Phobius"/>
    </source>
</evidence>
<protein>
    <recommendedName>
        <fullName evidence="3">DUF4386 domain-containing protein</fullName>
    </recommendedName>
</protein>
<proteinExistence type="predicted"/>
<feature type="transmembrane region" description="Helical" evidence="1">
    <location>
        <begin position="146"/>
        <end position="163"/>
    </location>
</feature>
<dbReference type="AlphaFoldDB" id="A0A644XIR3"/>
<gene>
    <name evidence="2" type="ORF">SDC9_62449</name>
</gene>
<reference evidence="2" key="1">
    <citation type="submission" date="2019-08" db="EMBL/GenBank/DDBJ databases">
        <authorList>
            <person name="Kucharzyk K."/>
            <person name="Murdoch R.W."/>
            <person name="Higgins S."/>
            <person name="Loffler F."/>
        </authorList>
    </citation>
    <scope>NUCLEOTIDE SEQUENCE</scope>
</reference>
<feature type="transmembrane region" description="Helical" evidence="1">
    <location>
        <begin position="194"/>
        <end position="215"/>
    </location>
</feature>
<keyword evidence="1" id="KW-0472">Membrane</keyword>
<feature type="transmembrane region" description="Helical" evidence="1">
    <location>
        <begin position="86"/>
        <end position="107"/>
    </location>
</feature>
<keyword evidence="1" id="KW-0812">Transmembrane</keyword>
<accession>A0A644XIR3</accession>
<feature type="transmembrane region" description="Helical" evidence="1">
    <location>
        <begin position="58"/>
        <end position="79"/>
    </location>
</feature>